<reference evidence="2" key="1">
    <citation type="submission" date="2022-05" db="EMBL/GenBank/DDBJ databases">
        <authorList>
            <person name="Jo J.-H."/>
            <person name="Im W.-T."/>
        </authorList>
    </citation>
    <scope>NUCLEOTIDE SEQUENCE</scope>
    <source>
        <strain evidence="2">SE220</strain>
    </source>
</reference>
<comment type="caution">
    <text evidence="2">The sequence shown here is derived from an EMBL/GenBank/DDBJ whole genome shotgun (WGS) entry which is preliminary data.</text>
</comment>
<organism evidence="2 3">
    <name type="scientific">Sphingomonas hankyongi</name>
    <dbReference type="NCBI Taxonomy" id="2908209"/>
    <lineage>
        <taxon>Bacteria</taxon>
        <taxon>Pseudomonadati</taxon>
        <taxon>Pseudomonadota</taxon>
        <taxon>Alphaproteobacteria</taxon>
        <taxon>Sphingomonadales</taxon>
        <taxon>Sphingomonadaceae</taxon>
        <taxon>Sphingomonas</taxon>
    </lineage>
</organism>
<protein>
    <submittedName>
        <fullName evidence="2">Uncharacterized protein</fullName>
    </submittedName>
</protein>
<accession>A0ABT0RY77</accession>
<feature type="chain" id="PRO_5046978725" evidence="1">
    <location>
        <begin position="21"/>
        <end position="160"/>
    </location>
</feature>
<name>A0ABT0RY77_9SPHN</name>
<dbReference type="Proteomes" id="UP001165342">
    <property type="component" value="Unassembled WGS sequence"/>
</dbReference>
<sequence>MHKLIVPIAVLAAAVTPAAAQRPAPPTNQTDFQRDTASMLRARVASIDIRIDMLRDRQILSAADAQELHGTARTLERRLHGMSRRDASDIETALAQLERRVGYGMEDARWGRHAYSVGEDRHIDNQPYRGGRDSDYRHFDRYTAPPVDRWHDPFDRGGGL</sequence>
<evidence type="ECO:0000313" key="2">
    <source>
        <dbReference type="EMBL" id="MCL6728553.1"/>
    </source>
</evidence>
<evidence type="ECO:0000256" key="1">
    <source>
        <dbReference type="SAM" id="SignalP"/>
    </source>
</evidence>
<keyword evidence="1" id="KW-0732">Signal</keyword>
<evidence type="ECO:0000313" key="3">
    <source>
        <dbReference type="Proteomes" id="UP001165342"/>
    </source>
</evidence>
<proteinExistence type="predicted"/>
<keyword evidence="3" id="KW-1185">Reference proteome</keyword>
<dbReference type="RefSeq" id="WP_249830062.1">
    <property type="nucleotide sequence ID" value="NZ_JAMGBE010000001.1"/>
</dbReference>
<gene>
    <name evidence="2" type="ORF">LZ538_00595</name>
</gene>
<feature type="signal peptide" evidence="1">
    <location>
        <begin position="1"/>
        <end position="20"/>
    </location>
</feature>
<dbReference type="EMBL" id="JAMGBE010000001">
    <property type="protein sequence ID" value="MCL6728553.1"/>
    <property type="molecule type" value="Genomic_DNA"/>
</dbReference>